<comment type="caution">
    <text evidence="2">The sequence shown here is derived from an EMBL/GenBank/DDBJ whole genome shotgun (WGS) entry which is preliminary data.</text>
</comment>
<reference evidence="2" key="1">
    <citation type="journal article" date="2015" name="Nature">
        <title>Complex archaea that bridge the gap between prokaryotes and eukaryotes.</title>
        <authorList>
            <person name="Spang A."/>
            <person name="Saw J.H."/>
            <person name="Jorgensen S.L."/>
            <person name="Zaremba-Niedzwiedzka K."/>
            <person name="Martijn J."/>
            <person name="Lind A.E."/>
            <person name="van Eijk R."/>
            <person name="Schleper C."/>
            <person name="Guy L."/>
            <person name="Ettema T.J."/>
        </authorList>
    </citation>
    <scope>NUCLEOTIDE SEQUENCE</scope>
</reference>
<keyword evidence="1" id="KW-0812">Transmembrane</keyword>
<evidence type="ECO:0000313" key="2">
    <source>
        <dbReference type="EMBL" id="KKL24788.1"/>
    </source>
</evidence>
<organism evidence="2">
    <name type="scientific">marine sediment metagenome</name>
    <dbReference type="NCBI Taxonomy" id="412755"/>
    <lineage>
        <taxon>unclassified sequences</taxon>
        <taxon>metagenomes</taxon>
        <taxon>ecological metagenomes</taxon>
    </lineage>
</organism>
<dbReference type="AlphaFoldDB" id="A0A0F9ELS0"/>
<feature type="transmembrane region" description="Helical" evidence="1">
    <location>
        <begin position="46"/>
        <end position="64"/>
    </location>
</feature>
<protein>
    <submittedName>
        <fullName evidence="2">Uncharacterized protein</fullName>
    </submittedName>
</protein>
<sequence length="116" mass="13443">MTDGPLSPQLTERGVQYYELTQQFELYKFEAGKYILGQQRFWVSNLAGYLSLVFVCPFCGKLWARRRFLCIDRWAVELRLCEAHGDGSLLGEGDFNHIDTMPTELMEHELSIFKGD</sequence>
<dbReference type="EMBL" id="LAZR01036456">
    <property type="protein sequence ID" value="KKL24788.1"/>
    <property type="molecule type" value="Genomic_DNA"/>
</dbReference>
<keyword evidence="1" id="KW-1133">Transmembrane helix</keyword>
<evidence type="ECO:0000256" key="1">
    <source>
        <dbReference type="SAM" id="Phobius"/>
    </source>
</evidence>
<keyword evidence="1" id="KW-0472">Membrane</keyword>
<name>A0A0F9ELS0_9ZZZZ</name>
<proteinExistence type="predicted"/>
<accession>A0A0F9ELS0</accession>
<gene>
    <name evidence="2" type="ORF">LCGC14_2411810</name>
</gene>